<keyword evidence="2" id="KW-0812">Transmembrane</keyword>
<feature type="region of interest" description="Disordered" evidence="1">
    <location>
        <begin position="522"/>
        <end position="549"/>
    </location>
</feature>
<reference evidence="3 4" key="1">
    <citation type="journal article" name="Sci. Rep.">
        <title>Telomere-to-telomere assembled and centromere annotated genomes of the two main subspecies of the button mushroom Agaricus bisporus reveal especially polymorphic chromosome ends.</title>
        <authorList>
            <person name="Sonnenberg A.S.M."/>
            <person name="Sedaghat-Telgerd N."/>
            <person name="Lavrijssen B."/>
            <person name="Ohm R.A."/>
            <person name="Hendrickx P.M."/>
            <person name="Scholtmeijer K."/>
            <person name="Baars J.J.P."/>
            <person name="van Peer A."/>
        </authorList>
    </citation>
    <scope>NUCLEOTIDE SEQUENCE [LARGE SCALE GENOMIC DNA]</scope>
    <source>
        <strain evidence="3 4">H119_p4</strain>
    </source>
</reference>
<dbReference type="PANTHER" id="PTHR39466">
    <property type="entry name" value="RGS DOMAIN-CONTAINING PROTEIN"/>
    <property type="match status" value="1"/>
</dbReference>
<feature type="region of interest" description="Disordered" evidence="1">
    <location>
        <begin position="357"/>
        <end position="386"/>
    </location>
</feature>
<proteinExistence type="predicted"/>
<keyword evidence="2" id="KW-0472">Membrane</keyword>
<feature type="transmembrane region" description="Helical" evidence="2">
    <location>
        <begin position="190"/>
        <end position="210"/>
    </location>
</feature>
<comment type="caution">
    <text evidence="3">The sequence shown here is derived from an EMBL/GenBank/DDBJ whole genome shotgun (WGS) entry which is preliminary data.</text>
</comment>
<dbReference type="Proteomes" id="UP000629468">
    <property type="component" value="Unassembled WGS sequence"/>
</dbReference>
<feature type="transmembrane region" description="Helical" evidence="2">
    <location>
        <begin position="230"/>
        <end position="251"/>
    </location>
</feature>
<dbReference type="Gene3D" id="1.10.167.10">
    <property type="entry name" value="Regulator of G-protein Signalling 4, domain 2"/>
    <property type="match status" value="1"/>
</dbReference>
<evidence type="ECO:0000313" key="3">
    <source>
        <dbReference type="EMBL" id="KAF7768210.1"/>
    </source>
</evidence>
<keyword evidence="2" id="KW-1133">Transmembrane helix</keyword>
<evidence type="ECO:0000313" key="4">
    <source>
        <dbReference type="Proteomes" id="UP000629468"/>
    </source>
</evidence>
<dbReference type="SUPFAM" id="SSF48097">
    <property type="entry name" value="Regulator of G-protein signaling, RGS"/>
    <property type="match status" value="1"/>
</dbReference>
<evidence type="ECO:0000256" key="2">
    <source>
        <dbReference type="SAM" id="Phobius"/>
    </source>
</evidence>
<feature type="compositionally biased region" description="Basic and acidic residues" evidence="1">
    <location>
        <begin position="360"/>
        <end position="377"/>
    </location>
</feature>
<accession>A0A8H7C890</accession>
<dbReference type="PANTHER" id="PTHR39466:SF1">
    <property type="entry name" value="RGS DOMAIN-CONTAINING PROTEIN"/>
    <property type="match status" value="1"/>
</dbReference>
<gene>
    <name evidence="3" type="ORF">Agabi119p4_7453</name>
</gene>
<evidence type="ECO:0008006" key="5">
    <source>
        <dbReference type="Google" id="ProtNLM"/>
    </source>
</evidence>
<dbReference type="InterPro" id="IPR036305">
    <property type="entry name" value="RGS_sf"/>
</dbReference>
<protein>
    <recommendedName>
        <fullName evidence="5">RGS domain-containing protein</fullName>
    </recommendedName>
</protein>
<organism evidence="3 4">
    <name type="scientific">Agaricus bisporus var. burnettii</name>
    <dbReference type="NCBI Taxonomy" id="192524"/>
    <lineage>
        <taxon>Eukaryota</taxon>
        <taxon>Fungi</taxon>
        <taxon>Dikarya</taxon>
        <taxon>Basidiomycota</taxon>
        <taxon>Agaricomycotina</taxon>
        <taxon>Agaricomycetes</taxon>
        <taxon>Agaricomycetidae</taxon>
        <taxon>Agaricales</taxon>
        <taxon>Agaricineae</taxon>
        <taxon>Agaricaceae</taxon>
        <taxon>Agaricus</taxon>
    </lineage>
</organism>
<name>A0A8H7C890_AGABI</name>
<evidence type="ECO:0000256" key="1">
    <source>
        <dbReference type="SAM" id="MobiDB-lite"/>
    </source>
</evidence>
<sequence length="629" mass="70575">MAAVQSQPSTVNPSLRAILTLPFRLCNPPPAVGKVRSFGVTPLFDVRLDDVLDRKHLPPLGLKDFEEWLLYVEMCAENLYFILWLRDYRARYAEWQRLRKSPSDTVFAPTTASRLATFYSRAKNTFFVPDSNYELNLSASLLSPFQIPDQGVPPDPSLFQEIEKEIRLMLEQSLRQFIQGQLINVGNRRVLCGIIASILIILVGFLPPIVANFVGHHSRFLRLAAVPGLWIGLTILLCALHGVCLGVYILGDLRQLRKFELARPAPSKKPNVQPWHYLPPQPLDLPSSPAAVHGRSHIPRQKRPVSSISVSGFSDAATSIYSRETLPFSMAPGYTEAKAIEGSSTCPILLECSNPMNDTEGLRQGELRKDQERRTETAPRSPDSFSTTATFILPFRSHTSTDVTRCWDAETMSPQWYHHRTMDGSDNSNYGTVCRQPMPEFDFDGLPPVRAKRQRADSPTDLEFGAAWNDFSRSQDLQSANGEHSGRDDEERSRWKWLLDFIDRVQTRCSFKKWGSNGEDDSGPAFLGGLPPYLSSQPSSHRSHSNVNSKSTLSLSTYATTDTRAAERVKKQSRLVNAVPAFAVPLTQILSPVIRRGQWEIVVRSAGFAFSPSRIQADPFVYIRCVSLI</sequence>
<dbReference type="AlphaFoldDB" id="A0A8H7C890"/>
<dbReference type="InterPro" id="IPR044926">
    <property type="entry name" value="RGS_subdomain_2"/>
</dbReference>
<dbReference type="EMBL" id="JABXXO010000010">
    <property type="protein sequence ID" value="KAF7768210.1"/>
    <property type="molecule type" value="Genomic_DNA"/>
</dbReference>